<organism evidence="2 3">
    <name type="scientific">Caenorhabditis nigoni</name>
    <dbReference type="NCBI Taxonomy" id="1611254"/>
    <lineage>
        <taxon>Eukaryota</taxon>
        <taxon>Metazoa</taxon>
        <taxon>Ecdysozoa</taxon>
        <taxon>Nematoda</taxon>
        <taxon>Chromadorea</taxon>
        <taxon>Rhabditida</taxon>
        <taxon>Rhabditina</taxon>
        <taxon>Rhabditomorpha</taxon>
        <taxon>Rhabditoidea</taxon>
        <taxon>Rhabditidae</taxon>
        <taxon>Peloderinae</taxon>
        <taxon>Caenorhabditis</taxon>
    </lineage>
</organism>
<name>A0A2G5V5Q9_9PELO</name>
<reference evidence="3" key="1">
    <citation type="submission" date="2017-10" db="EMBL/GenBank/DDBJ databases">
        <title>Rapid genome shrinkage in a self-fertile nematode reveals novel sperm competition proteins.</title>
        <authorList>
            <person name="Yin D."/>
            <person name="Schwarz E.M."/>
            <person name="Thomas C.G."/>
            <person name="Felde R.L."/>
            <person name="Korf I.F."/>
            <person name="Cutter A.D."/>
            <person name="Schartner C.M."/>
            <person name="Ralston E.J."/>
            <person name="Meyer B.J."/>
            <person name="Haag E.S."/>
        </authorList>
    </citation>
    <scope>NUCLEOTIDE SEQUENCE [LARGE SCALE GENOMIC DNA]</scope>
    <source>
        <strain evidence="3">JU1422</strain>
    </source>
</reference>
<evidence type="ECO:0000313" key="3">
    <source>
        <dbReference type="Proteomes" id="UP000230233"/>
    </source>
</evidence>
<evidence type="ECO:0000313" key="2">
    <source>
        <dbReference type="EMBL" id="PIC47134.1"/>
    </source>
</evidence>
<dbReference type="OrthoDB" id="5874655at2759"/>
<accession>A0A2G5V5Q9</accession>
<comment type="caution">
    <text evidence="2">The sequence shown here is derived from an EMBL/GenBank/DDBJ whole genome shotgun (WGS) entry which is preliminary data.</text>
</comment>
<keyword evidence="3" id="KW-1185">Reference proteome</keyword>
<dbReference type="EMBL" id="PDUG01000002">
    <property type="protein sequence ID" value="PIC47134.1"/>
    <property type="molecule type" value="Genomic_DNA"/>
</dbReference>
<feature type="compositionally biased region" description="Basic and acidic residues" evidence="1">
    <location>
        <begin position="63"/>
        <end position="76"/>
    </location>
</feature>
<feature type="compositionally biased region" description="Basic and acidic residues" evidence="1">
    <location>
        <begin position="99"/>
        <end position="120"/>
    </location>
</feature>
<dbReference type="Proteomes" id="UP000230233">
    <property type="component" value="Chromosome II"/>
</dbReference>
<protein>
    <submittedName>
        <fullName evidence="2">Uncharacterized protein</fullName>
    </submittedName>
</protein>
<proteinExistence type="predicted"/>
<dbReference type="STRING" id="1611254.A0A2G5V5Q9"/>
<feature type="region of interest" description="Disordered" evidence="1">
    <location>
        <begin position="50"/>
        <end position="120"/>
    </location>
</feature>
<evidence type="ECO:0000256" key="1">
    <source>
        <dbReference type="SAM" id="MobiDB-lite"/>
    </source>
</evidence>
<sequence>MLVAGPDDREVIRQTIGQIRELYKEIVQMRIEDRAKYRDMCARLEILERDRSSRLKKHRRLAKQQERLRRQKEKAAAKIGTPAGAGPGSLPKKTPSKNSKVDSASHDGTSKTDENGPKEE</sequence>
<dbReference type="AlphaFoldDB" id="A0A2G5V5Q9"/>
<gene>
    <name evidence="2" type="primary">Cni-F10D11.3</name>
    <name evidence="2" type="synonym">Cnig_chr_II.g6587</name>
    <name evidence="2" type="ORF">B9Z55_006587</name>
</gene>